<feature type="compositionally biased region" description="Polar residues" evidence="1">
    <location>
        <begin position="57"/>
        <end position="67"/>
    </location>
</feature>
<organism evidence="3">
    <name type="scientific">Anopheles atroparvus</name>
    <name type="common">European mosquito</name>
    <dbReference type="NCBI Taxonomy" id="41427"/>
    <lineage>
        <taxon>Eukaryota</taxon>
        <taxon>Metazoa</taxon>
        <taxon>Ecdysozoa</taxon>
        <taxon>Arthropoda</taxon>
        <taxon>Hexapoda</taxon>
        <taxon>Insecta</taxon>
        <taxon>Pterygota</taxon>
        <taxon>Neoptera</taxon>
        <taxon>Endopterygota</taxon>
        <taxon>Diptera</taxon>
        <taxon>Nematocera</taxon>
        <taxon>Culicoidea</taxon>
        <taxon>Culicidae</taxon>
        <taxon>Anophelinae</taxon>
        <taxon>Anopheles</taxon>
    </lineage>
</organism>
<keyword evidence="2" id="KW-0732">Signal</keyword>
<dbReference type="AlphaFoldDB" id="A0A182IY12"/>
<proteinExistence type="predicted"/>
<accession>A0A182IY12</accession>
<feature type="compositionally biased region" description="Low complexity" evidence="1">
    <location>
        <begin position="68"/>
        <end position="79"/>
    </location>
</feature>
<feature type="signal peptide" evidence="2">
    <location>
        <begin position="1"/>
        <end position="22"/>
    </location>
</feature>
<sequence>MGDSRGTTRIVLLLALVVWSGGTEVTPANVAPKSASDAQQRAYVSSSAPAASSPSPTQVKNDSVKGSPTTTTTTATPVTIADRSEASSGAKNDDGAGKSTATGDVVATPTAAPEAELSTQLDAGQRSTDGAHLNATNGANNPTTVCDGSVKCNKSNVFSGDKMPLFAVVRDRLTKGKVEDGVAGCWKGCVRKV</sequence>
<feature type="compositionally biased region" description="Low complexity" evidence="1">
    <location>
        <begin position="45"/>
        <end position="56"/>
    </location>
</feature>
<evidence type="ECO:0000313" key="3">
    <source>
        <dbReference type="EnsemblMetazoa" id="AATE007682-PA.1"/>
    </source>
</evidence>
<dbReference type="EnsemblMetazoa" id="AATE007682-RA">
    <property type="protein sequence ID" value="AATE007682-PA.1"/>
    <property type="gene ID" value="AATE007682"/>
</dbReference>
<evidence type="ECO:0000256" key="1">
    <source>
        <dbReference type="SAM" id="MobiDB-lite"/>
    </source>
</evidence>
<protein>
    <submittedName>
        <fullName evidence="3">Uncharacterized protein</fullName>
    </submittedName>
</protein>
<feature type="region of interest" description="Disordered" evidence="1">
    <location>
        <begin position="25"/>
        <end position="141"/>
    </location>
</feature>
<name>A0A182IY12_ANOAO</name>
<feature type="chain" id="PRO_5043489746" evidence="2">
    <location>
        <begin position="23"/>
        <end position="193"/>
    </location>
</feature>
<reference evidence="3" key="1">
    <citation type="submission" date="2022-08" db="UniProtKB">
        <authorList>
            <consortium name="EnsemblMetazoa"/>
        </authorList>
    </citation>
    <scope>IDENTIFICATION</scope>
    <source>
        <strain evidence="3">EBRO</strain>
    </source>
</reference>
<feature type="compositionally biased region" description="Polar residues" evidence="1">
    <location>
        <begin position="117"/>
        <end position="141"/>
    </location>
</feature>
<evidence type="ECO:0000256" key="2">
    <source>
        <dbReference type="SAM" id="SignalP"/>
    </source>
</evidence>
<dbReference type="VEuPathDB" id="VectorBase:AATE007682"/>